<feature type="region of interest" description="Disordered" evidence="4">
    <location>
        <begin position="202"/>
        <end position="229"/>
    </location>
</feature>
<protein>
    <submittedName>
        <fullName evidence="6">LOC100145355 protein</fullName>
    </submittedName>
</protein>
<feature type="domain" description="SH3" evidence="5">
    <location>
        <begin position="118"/>
        <end position="177"/>
    </location>
</feature>
<dbReference type="EMBL" id="BC160597">
    <property type="protein sequence ID" value="AAI60597.1"/>
    <property type="molecule type" value="mRNA"/>
</dbReference>
<proteinExistence type="evidence at transcript level"/>
<organism evidence="6">
    <name type="scientific">Xenopus tropicalis</name>
    <name type="common">Western clawed frog</name>
    <name type="synonym">Silurana tropicalis</name>
    <dbReference type="NCBI Taxonomy" id="8364"/>
    <lineage>
        <taxon>Eukaryota</taxon>
        <taxon>Metazoa</taxon>
        <taxon>Chordata</taxon>
        <taxon>Craniata</taxon>
        <taxon>Vertebrata</taxon>
        <taxon>Euteleostomi</taxon>
        <taxon>Amphibia</taxon>
        <taxon>Batrachia</taxon>
        <taxon>Anura</taxon>
        <taxon>Pipoidea</taxon>
        <taxon>Pipidae</taxon>
        <taxon>Xenopodinae</taxon>
        <taxon>Xenopus</taxon>
        <taxon>Silurana</taxon>
    </lineage>
</organism>
<feature type="domain" description="SH3" evidence="5">
    <location>
        <begin position="12"/>
        <end position="72"/>
    </location>
</feature>
<dbReference type="CDD" id="cd12142">
    <property type="entry name" value="SH3_D21-like"/>
    <property type="match status" value="1"/>
</dbReference>
<dbReference type="InterPro" id="IPR035468">
    <property type="entry name" value="SH3D21_SH3"/>
</dbReference>
<reference evidence="6" key="1">
    <citation type="submission" date="2008-03" db="EMBL/GenBank/DDBJ databases">
        <authorList>
            <consortium name="NIH - Xenopus Gene Collection (XGC) project"/>
        </authorList>
    </citation>
    <scope>NUCLEOTIDE SEQUENCE [LARGE SCALE MRNA]</scope>
    <source>
        <strain evidence="6">N6</strain>
        <tissue evidence="6">Intestine</tissue>
    </source>
</reference>
<dbReference type="Pfam" id="PF07653">
    <property type="entry name" value="SH3_2"/>
    <property type="match status" value="1"/>
</dbReference>
<dbReference type="Gene3D" id="2.30.30.40">
    <property type="entry name" value="SH3 Domains"/>
    <property type="match status" value="3"/>
</dbReference>
<dbReference type="SUPFAM" id="SSF50044">
    <property type="entry name" value="SH3-domain"/>
    <property type="match status" value="3"/>
</dbReference>
<feature type="compositionally biased region" description="Basic and acidic residues" evidence="4">
    <location>
        <begin position="437"/>
        <end position="450"/>
    </location>
</feature>
<keyword evidence="3" id="KW-0175">Coiled coil</keyword>
<dbReference type="InterPro" id="IPR036028">
    <property type="entry name" value="SH3-like_dom_sf"/>
</dbReference>
<dbReference type="PANTHER" id="PTHR14167">
    <property type="entry name" value="SH3 DOMAIN-CONTAINING"/>
    <property type="match status" value="1"/>
</dbReference>
<dbReference type="AlphaFoldDB" id="B1H1G5"/>
<evidence type="ECO:0000313" key="6">
    <source>
        <dbReference type="EMBL" id="AAI60597.1"/>
    </source>
</evidence>
<feature type="compositionally biased region" description="Basic and acidic residues" evidence="4">
    <location>
        <begin position="203"/>
        <end position="229"/>
    </location>
</feature>
<sequence length="562" mass="62628">CPQQGSNFDTMGTLGDMLVLVDFKGQLDDELKIKAGDVIQNVKKTAEEGWLEGELKGKRGFFPQMFVKEIPPFFLNDSAQRYPRSIRKPNASMVPQIPQEGPPEKQTPIDDGYARVNKKKRWCRVEYAYKASSADELELSVGEVFQVLEEIEDGWWLGKKGEAVGAFPSNFVKEVPEPPSEKIPELSKNAKKRPAMMDINFSAKEEEKSKQEDKSVPENQSKEDSSPPHAKEYCRVMFDYKPFLPDELALKKGDVILLISKETGDEGWWQGEHNGKTGLFPDNFVLIIPPDMQIKTNKLPTRTSTIKSPVTKSDLNIMDKKPHEVKKPAAEVNKHEHTTTKKGQREPKTDLSPKVTNQPGKKAAPPPPVPKSAKHNTGPLNKPSTEAGEDVNHSSKESNTLDGLRVSSMKLAHPTADRPKMMGKRLPKGKVTSPEKPISESDDKKNEEQVNSHSKVSSAPKDPRIPTTPSPSPSPTKTSPLSPLATSTVKQSQKTADNHASSVQSLQEDLAAEIASIKFMMELLRNKHTKDMEDIRSELNEERTKRLALQMEVEHLKNLSSA</sequence>
<dbReference type="SMART" id="SM00326">
    <property type="entry name" value="SH3"/>
    <property type="match status" value="3"/>
</dbReference>
<feature type="compositionally biased region" description="Polar residues" evidence="4">
    <location>
        <begin position="489"/>
        <end position="505"/>
    </location>
</feature>
<feature type="non-terminal residue" evidence="6">
    <location>
        <position position="1"/>
    </location>
</feature>
<feature type="domain" description="SH3" evidence="5">
    <location>
        <begin position="229"/>
        <end position="290"/>
    </location>
</feature>
<feature type="coiled-coil region" evidence="3">
    <location>
        <begin position="525"/>
        <end position="559"/>
    </location>
</feature>
<evidence type="ECO:0000259" key="5">
    <source>
        <dbReference type="PROSITE" id="PS50002"/>
    </source>
</evidence>
<evidence type="ECO:0000256" key="4">
    <source>
        <dbReference type="SAM" id="MobiDB-lite"/>
    </source>
</evidence>
<feature type="compositionally biased region" description="Basic and acidic residues" evidence="4">
    <location>
        <begin position="317"/>
        <end position="351"/>
    </location>
</feature>
<dbReference type="InterPro" id="IPR001452">
    <property type="entry name" value="SH3_domain"/>
</dbReference>
<keyword evidence="1 2" id="KW-0728">SH3 domain</keyword>
<feature type="compositionally biased region" description="Polar residues" evidence="4">
    <location>
        <begin position="298"/>
        <end position="314"/>
    </location>
</feature>
<evidence type="ECO:0000256" key="3">
    <source>
        <dbReference type="SAM" id="Coils"/>
    </source>
</evidence>
<dbReference type="InterPro" id="IPR050384">
    <property type="entry name" value="Endophilin_SH3RF"/>
</dbReference>
<dbReference type="PROSITE" id="PS50002">
    <property type="entry name" value="SH3"/>
    <property type="match status" value="3"/>
</dbReference>
<accession>B1H1G5</accession>
<dbReference type="PRINTS" id="PR00452">
    <property type="entry name" value="SH3DOMAIN"/>
</dbReference>
<feature type="region of interest" description="Disordered" evidence="4">
    <location>
        <begin position="298"/>
        <end position="505"/>
    </location>
</feature>
<dbReference type="CDD" id="cd11874">
    <property type="entry name" value="SH3_CD2AP-like_2"/>
    <property type="match status" value="1"/>
</dbReference>
<dbReference type="PANTHER" id="PTHR14167:SF117">
    <property type="entry name" value="SH3 DOMAIN CONTAINING 21"/>
    <property type="match status" value="1"/>
</dbReference>
<name>B1H1G5_XENTR</name>
<feature type="region of interest" description="Disordered" evidence="4">
    <location>
        <begin position="92"/>
        <end position="111"/>
    </location>
</feature>
<evidence type="ECO:0000256" key="2">
    <source>
        <dbReference type="PROSITE-ProRule" id="PRU00192"/>
    </source>
</evidence>
<gene>
    <name evidence="6" type="primary">LOC100145355</name>
</gene>
<feature type="compositionally biased region" description="Low complexity" evidence="4">
    <location>
        <begin position="475"/>
        <end position="488"/>
    </location>
</feature>
<dbReference type="Pfam" id="PF14604">
    <property type="entry name" value="SH3_9"/>
    <property type="match status" value="2"/>
</dbReference>
<evidence type="ECO:0000256" key="1">
    <source>
        <dbReference type="ARBA" id="ARBA00022443"/>
    </source>
</evidence>